<keyword evidence="19" id="KW-0805">Transcription regulation</keyword>
<evidence type="ECO:0000259" key="37">
    <source>
        <dbReference type="PROSITE" id="PS51030"/>
    </source>
</evidence>
<dbReference type="Pfam" id="PF08686">
    <property type="entry name" value="PLAC"/>
    <property type="match status" value="1"/>
</dbReference>
<dbReference type="PANTHER" id="PTHR13723:SF16">
    <property type="entry name" value="THROMBOSPONDIN TYPE-1 DOMAIN-CONTAINING PROTEIN 4"/>
    <property type="match status" value="1"/>
</dbReference>
<dbReference type="GO" id="GO:0008270">
    <property type="term" value="F:zinc ion binding"/>
    <property type="evidence" value="ECO:0007669"/>
    <property type="project" value="UniProtKB-KW"/>
</dbReference>
<dbReference type="FunFam" id="2.20.100.10:FF:000047">
    <property type="entry name" value="Thrombospondin type 1 domain containing 4"/>
    <property type="match status" value="1"/>
</dbReference>
<comment type="similarity">
    <text evidence="4">Belongs to the nuclear hormone receptor family. NR2 subfamily.</text>
</comment>
<comment type="caution">
    <text evidence="33">Lacks conserved residue(s) required for the propagation of feature annotation.</text>
</comment>
<evidence type="ECO:0000313" key="40">
    <source>
        <dbReference type="EMBL" id="MBZ3883432.1"/>
    </source>
</evidence>
<feature type="domain" description="NR LBD" evidence="39">
    <location>
        <begin position="816"/>
        <end position="1058"/>
    </location>
</feature>
<dbReference type="FunFam" id="3.30.50.10:FF:000028">
    <property type="entry name" value="Nuclear receptor subfamily 2, group E, member 3"/>
    <property type="match status" value="1"/>
</dbReference>
<keyword evidence="11" id="KW-0677">Repeat</keyword>
<dbReference type="GO" id="GO:0043565">
    <property type="term" value="F:sequence-specific DNA binding"/>
    <property type="evidence" value="ECO:0007669"/>
    <property type="project" value="InterPro"/>
</dbReference>
<feature type="compositionally biased region" description="Polar residues" evidence="34">
    <location>
        <begin position="802"/>
        <end position="813"/>
    </location>
</feature>
<evidence type="ECO:0000313" key="41">
    <source>
        <dbReference type="Proteomes" id="UP001166674"/>
    </source>
</evidence>
<dbReference type="SUPFAM" id="SSF82895">
    <property type="entry name" value="TSP-1 type 1 repeat"/>
    <property type="match status" value="6"/>
</dbReference>
<dbReference type="FunFam" id="2.20.100.10:FF:000039">
    <property type="entry name" value="thrombospondin type-1 domain-containing protein 4"/>
    <property type="match status" value="1"/>
</dbReference>
<dbReference type="InterPro" id="IPR013088">
    <property type="entry name" value="Znf_NHR/GATA"/>
</dbReference>
<dbReference type="Pfam" id="PF00105">
    <property type="entry name" value="zf-C4"/>
    <property type="match status" value="1"/>
</dbReference>
<name>A0AA41N436_SCICA</name>
<evidence type="ECO:0000256" key="21">
    <source>
        <dbReference type="ARBA" id="ARBA00023163"/>
    </source>
</evidence>
<dbReference type="InterPro" id="IPR003582">
    <property type="entry name" value="ShKT_dom"/>
</dbReference>
<comment type="similarity">
    <text evidence="3">Belongs to the peptidase C48 family.</text>
</comment>
<dbReference type="PROSITE" id="PS50600">
    <property type="entry name" value="ULP_PROTEASE"/>
    <property type="match status" value="1"/>
</dbReference>
<dbReference type="SMART" id="SM00430">
    <property type="entry name" value="HOLI"/>
    <property type="match status" value="1"/>
</dbReference>
<keyword evidence="15" id="KW-0788">Thiol protease</keyword>
<dbReference type="Gene3D" id="2.60.120.830">
    <property type="match status" value="1"/>
</dbReference>
<dbReference type="FunFam" id="2.60.120.830:FF:000001">
    <property type="entry name" value="A disintegrin and metalloproteinase with thrombospondin motifs 1"/>
    <property type="match status" value="1"/>
</dbReference>
<feature type="disulfide bond" evidence="33">
    <location>
        <begin position="646"/>
        <end position="664"/>
    </location>
</feature>
<evidence type="ECO:0000256" key="31">
    <source>
        <dbReference type="ARBA" id="ARBA00080742"/>
    </source>
</evidence>
<dbReference type="Pfam" id="PF19236">
    <property type="entry name" value="ADAMTS_CR_3"/>
    <property type="match status" value="1"/>
</dbReference>
<organism evidence="40 41">
    <name type="scientific">Sciurus carolinensis</name>
    <name type="common">Eastern gray squirrel</name>
    <dbReference type="NCBI Taxonomy" id="30640"/>
    <lineage>
        <taxon>Eukaryota</taxon>
        <taxon>Metazoa</taxon>
        <taxon>Chordata</taxon>
        <taxon>Craniata</taxon>
        <taxon>Vertebrata</taxon>
        <taxon>Euteleostomi</taxon>
        <taxon>Mammalia</taxon>
        <taxon>Eutheria</taxon>
        <taxon>Euarchontoglires</taxon>
        <taxon>Glires</taxon>
        <taxon>Rodentia</taxon>
        <taxon>Sciuromorpha</taxon>
        <taxon>Sciuridae</taxon>
        <taxon>Sciurinae</taxon>
        <taxon>Sciurini</taxon>
        <taxon>Sciurus</taxon>
    </lineage>
</organism>
<evidence type="ECO:0000259" key="38">
    <source>
        <dbReference type="PROSITE" id="PS51670"/>
    </source>
</evidence>
<evidence type="ECO:0000259" key="35">
    <source>
        <dbReference type="PROSITE" id="PS50600"/>
    </source>
</evidence>
<evidence type="ECO:0000256" key="10">
    <source>
        <dbReference type="ARBA" id="ARBA00022729"/>
    </source>
</evidence>
<evidence type="ECO:0000259" key="39">
    <source>
        <dbReference type="PROSITE" id="PS51843"/>
    </source>
</evidence>
<dbReference type="FunFam" id="1.10.565.10:FF:000022">
    <property type="entry name" value="Nuclear receptor subfamily 2 group E member 3"/>
    <property type="match status" value="1"/>
</dbReference>
<evidence type="ECO:0000256" key="5">
    <source>
        <dbReference type="ARBA" id="ARBA00022499"/>
    </source>
</evidence>
<dbReference type="InterPro" id="IPR038765">
    <property type="entry name" value="Papain-like_cys_pep_sf"/>
</dbReference>
<dbReference type="InterPro" id="IPR010294">
    <property type="entry name" value="ADAMTS_spacer1"/>
</dbReference>
<keyword evidence="13" id="KW-0833">Ubl conjugation pathway</keyword>
<keyword evidence="6" id="KW-0964">Secreted</keyword>
<evidence type="ECO:0000256" key="29">
    <source>
        <dbReference type="ARBA" id="ARBA00079595"/>
    </source>
</evidence>
<dbReference type="PROSITE" id="PS51030">
    <property type="entry name" value="NUCLEAR_REC_DBD_2"/>
    <property type="match status" value="1"/>
</dbReference>
<keyword evidence="22" id="KW-0675">Receptor</keyword>
<evidence type="ECO:0000256" key="25">
    <source>
        <dbReference type="ARBA" id="ARBA00057092"/>
    </source>
</evidence>
<keyword evidence="9" id="KW-0479">Metal-binding</keyword>
<dbReference type="SUPFAM" id="SSF54001">
    <property type="entry name" value="Cysteine proteinases"/>
    <property type="match status" value="1"/>
</dbReference>
<dbReference type="InterPro" id="IPR003653">
    <property type="entry name" value="Peptidase_C48_C"/>
</dbReference>
<keyword evidence="23" id="KW-0539">Nucleus</keyword>
<feature type="domain" description="Nuclear receptor" evidence="37">
    <location>
        <begin position="674"/>
        <end position="750"/>
    </location>
</feature>
<evidence type="ECO:0000256" key="2">
    <source>
        <dbReference type="ARBA" id="ARBA00004498"/>
    </source>
</evidence>
<evidence type="ECO:0000256" key="28">
    <source>
        <dbReference type="ARBA" id="ARBA00077363"/>
    </source>
</evidence>
<keyword evidence="17" id="KW-0832">Ubl conjugation</keyword>
<dbReference type="InterPro" id="IPR001628">
    <property type="entry name" value="Znf_hrmn_rcpt"/>
</dbReference>
<dbReference type="InterPro" id="IPR050439">
    <property type="entry name" value="ADAMTS_ADAMTS-like"/>
</dbReference>
<evidence type="ECO:0000256" key="27">
    <source>
        <dbReference type="ARBA" id="ARBA00073897"/>
    </source>
</evidence>
<evidence type="ECO:0000256" key="15">
    <source>
        <dbReference type="ARBA" id="ARBA00022807"/>
    </source>
</evidence>
<dbReference type="PROSITE" id="PS51843">
    <property type="entry name" value="NR_LBD"/>
    <property type="match status" value="1"/>
</dbReference>
<feature type="region of interest" description="Disordered" evidence="34">
    <location>
        <begin position="1000"/>
        <end position="1024"/>
    </location>
</feature>
<keyword evidence="18" id="KW-0007">Acetylation</keyword>
<dbReference type="InterPro" id="IPR000536">
    <property type="entry name" value="Nucl_hrmn_rcpt_lig-bd"/>
</dbReference>
<evidence type="ECO:0000256" key="16">
    <source>
        <dbReference type="ARBA" id="ARBA00022833"/>
    </source>
</evidence>
<evidence type="ECO:0000256" key="33">
    <source>
        <dbReference type="PROSITE-ProRule" id="PRU01005"/>
    </source>
</evidence>
<feature type="domain" description="ShKT" evidence="38">
    <location>
        <begin position="639"/>
        <end position="677"/>
    </location>
</feature>
<dbReference type="Gene3D" id="3.30.50.10">
    <property type="entry name" value="Erythroid Transcription Factor GATA-1, subunit A"/>
    <property type="match status" value="1"/>
</dbReference>
<evidence type="ECO:0000256" key="8">
    <source>
        <dbReference type="ARBA" id="ARBA00022670"/>
    </source>
</evidence>
<keyword evidence="20" id="KW-0238">DNA-binding</keyword>
<dbReference type="FunFam" id="3.40.395.10:FF:000003">
    <property type="entry name" value="Sentrin-specific protease 8"/>
    <property type="match status" value="1"/>
</dbReference>
<evidence type="ECO:0000256" key="7">
    <source>
        <dbReference type="ARBA" id="ARBA00022530"/>
    </source>
</evidence>
<dbReference type="Pfam" id="PF02902">
    <property type="entry name" value="Peptidase_C48"/>
    <property type="match status" value="1"/>
</dbReference>
<comment type="function">
    <text evidence="24">Orphan nuclear receptor of retinal photoreceptor cells. Transcriptional factor that is an activator of rod development and repressor of cone development. Binds the promoter region of a number of rod- and cone-specific genes, including rhodopsin, M- and S-opsin and rod-specific phosphodiesterase beta subunit. Enhances rhodopsin expression. Represses M- and S-cone opsin expression.</text>
</comment>
<dbReference type="CDD" id="cd06950">
    <property type="entry name" value="NR_LBD_Tlx_PNR_like"/>
    <property type="match status" value="1"/>
</dbReference>
<keyword evidence="7" id="KW-0272">Extracellular matrix</keyword>
<dbReference type="InterPro" id="IPR010909">
    <property type="entry name" value="PLAC"/>
</dbReference>
<keyword evidence="41" id="KW-1185">Reference proteome</keyword>
<sequence>MNLLIYQCKDSRKVSLIPTNRSSVIPLPSAPGAPGTCYKNLFCLTSLQSIGCDDYLGSDKVVDKCGVCGGDNTGCQVVSGVFKHALTSLGYHRVVEIPQGATKINITEMHKSNNYLALRSRSGRSIINGNWAIDRPGKYEGGGTMFTYKRPNEISSTAGESFLAEGPTNEILDVYMIHQQPNPGVHYEYVIMGTNAISPQVPPHRRPGEPFNGQLEAEGRSQEDGEEKERDGEKEDLHGEAPEIFTSESVQTFPVRHTERFSSHRPDNLVPPAPQPPRRSRDHNWKQLGMTECSTTCGKGSQYPVFRCVHRNTHEEVPESFCDSSMKPTPEEEPCNLFPCPAFWDIGEWSECSKTCGLGMQHRQVLCRQVYANRSLTVQPYRCQHLEKPETTSTCQLKICSEWQIRTDWTSVWVPCGVGQRTRDVKCVSNIGDVVDDEECNMKLRPNDIENCDMGPCAKSWFLTEWSERCSAECGAGVRTRSVVCMTNHVSSLPLEGCGNNRPAEATPCDNGPCTGKVEWFAGSWSQCSIGCGSGTQQREVICVRKNADTFEVLDPYECSFLERPPSQQSCHLQPCGAKWFSTEWSMCSKSCQGGFRVREVRCLSDDMTLSNLCDPQLKPEERESCNPQDCVPEVDENCKDKYYNCNVVVQARLCVYNYYKTACCASCTRVGASLQCRVCGDSSSGKHYGIYACNGCSGFFKRSVRRRLIYRCQVGAGMCPVDKAHRNQCQACRLKKCLQAGMNQDGEWEAQGVEKDRRDRQHDPGRVLNLLPSLAVQNERQPRSTAQVRLDSMESDAQAGPSPQGSTPTSTGRALGHHFMASLITAETCAKLEPEDADENIDVTSNDPEFPSSPCSLDSIHETSARLLFMAVKWAKNLPVFSNLPFRDQVILLEEAWSELFLLGAIQWSLPLDSCPLLAPPETSATGSSQGRFTLASVETRFLQETICRFRALAVDPTEFACMKALVLFKPETRGLKDPEHVEALQDQSQVMLSQHSKAHHPSQPVRTRVSIQPASPTSPLGQTQCQTLREDQLLDFLSSLGQYKMDPVVLSYMDSLLRQSDVSLLDPPSWLNDHIIGFAFEYFANSQFRDCSDHVCFISPEVTQFIKCTSSPSEIAMFLEPLELPHKKVVFLAINDNSNEAAGGTHWSLLVYLQDKNSFFHYDSHSRSNSFHAKQVAKKLEAFLGRKGDKLVFVEEKAPAQQNSYDCGMYVICNTEALCQNFFRQQPESLLQLLTPTYITKKREEWKNLIARLAKN</sequence>
<evidence type="ECO:0000256" key="34">
    <source>
        <dbReference type="SAM" id="MobiDB-lite"/>
    </source>
</evidence>
<feature type="domain" description="Ubiquitin-like protease family profile" evidence="35">
    <location>
        <begin position="1057"/>
        <end position="1220"/>
    </location>
</feature>
<evidence type="ECO:0000256" key="12">
    <source>
        <dbReference type="ARBA" id="ARBA00022771"/>
    </source>
</evidence>
<dbReference type="Proteomes" id="UP001166674">
    <property type="component" value="Unassembled WGS sequence"/>
</dbReference>
<dbReference type="PRINTS" id="PR00047">
    <property type="entry name" value="STROIDFINGER"/>
</dbReference>
<dbReference type="InterPro" id="IPR035500">
    <property type="entry name" value="NHR-like_dom_sf"/>
</dbReference>
<proteinExistence type="inferred from homology"/>
<dbReference type="GO" id="GO:0005634">
    <property type="term" value="C:nucleus"/>
    <property type="evidence" value="ECO:0007669"/>
    <property type="project" value="UniProtKB-SubCell"/>
</dbReference>
<feature type="compositionally biased region" description="Basic and acidic residues" evidence="34">
    <location>
        <begin position="217"/>
        <end position="241"/>
    </location>
</feature>
<dbReference type="GO" id="GO:0045944">
    <property type="term" value="P:positive regulation of transcription by RNA polymerase II"/>
    <property type="evidence" value="ECO:0007669"/>
    <property type="project" value="UniProtKB-ARBA"/>
</dbReference>
<gene>
    <name evidence="40" type="ORF">SUZIE_172915</name>
</gene>
<dbReference type="InterPro" id="IPR045371">
    <property type="entry name" value="ADAMTS_CR_3"/>
</dbReference>
<feature type="region of interest" description="Disordered" evidence="34">
    <location>
        <begin position="774"/>
        <end position="814"/>
    </location>
</feature>
<evidence type="ECO:0000256" key="32">
    <source>
        <dbReference type="ARBA" id="ARBA00082944"/>
    </source>
</evidence>
<feature type="region of interest" description="Disordered" evidence="34">
    <location>
        <begin position="198"/>
        <end position="283"/>
    </location>
</feature>
<dbReference type="SMART" id="SM00209">
    <property type="entry name" value="TSP1"/>
    <property type="match status" value="6"/>
</dbReference>
<dbReference type="PROSITE" id="PS51670">
    <property type="entry name" value="SHKT"/>
    <property type="match status" value="1"/>
</dbReference>
<evidence type="ECO:0000256" key="1">
    <source>
        <dbReference type="ARBA" id="ARBA00004123"/>
    </source>
</evidence>
<evidence type="ECO:0000256" key="6">
    <source>
        <dbReference type="ARBA" id="ARBA00022525"/>
    </source>
</evidence>
<evidence type="ECO:0000256" key="17">
    <source>
        <dbReference type="ARBA" id="ARBA00022843"/>
    </source>
</evidence>
<comment type="function">
    <text evidence="25">Protease that catalyzes two essential functions in the NEDD8 pathway: processing of full-length NEDD8 to its mature form and deconjugation of NEDD8 from targeted proteins such as cullins or p53.</text>
</comment>
<evidence type="ECO:0000256" key="30">
    <source>
        <dbReference type="ARBA" id="ARBA00080308"/>
    </source>
</evidence>
<keyword evidence="14" id="KW-0378">Hydrolase</keyword>
<comment type="caution">
    <text evidence="40">The sequence shown here is derived from an EMBL/GenBank/DDBJ whole genome shotgun (WGS) entry which is preliminary data.</text>
</comment>
<protein>
    <recommendedName>
        <fullName evidence="26">Photoreceptor-specific nuclear receptor</fullName>
    </recommendedName>
    <alternativeName>
        <fullName evidence="30">Deneddylase-1</fullName>
    </alternativeName>
    <alternativeName>
        <fullName evidence="31">NEDD8-specific protease 1</fullName>
    </alternativeName>
    <alternativeName>
        <fullName evidence="29">Nuclear receptor subfamily 2 group E member 3</fullName>
    </alternativeName>
    <alternativeName>
        <fullName evidence="32">Retina-specific nuclear receptor</fullName>
    </alternativeName>
    <alternativeName>
        <fullName evidence="27">Sentrin-specific protease 8</fullName>
    </alternativeName>
    <alternativeName>
        <fullName evidence="28">Sentrin/SUMO-specific protease SENP8</fullName>
    </alternativeName>
</protein>
<evidence type="ECO:0000256" key="22">
    <source>
        <dbReference type="ARBA" id="ARBA00023170"/>
    </source>
</evidence>
<dbReference type="PRINTS" id="PR00398">
    <property type="entry name" value="STRDHORMONER"/>
</dbReference>
<keyword evidence="5" id="KW-1017">Isopeptide bond</keyword>
<dbReference type="SMART" id="SM00399">
    <property type="entry name" value="ZnF_C4"/>
    <property type="match status" value="1"/>
</dbReference>
<feature type="domain" description="PLAC" evidence="36">
    <location>
        <begin position="635"/>
        <end position="672"/>
    </location>
</feature>
<dbReference type="GO" id="GO:0006508">
    <property type="term" value="P:proteolysis"/>
    <property type="evidence" value="ECO:0007669"/>
    <property type="project" value="UniProtKB-KW"/>
</dbReference>
<dbReference type="GO" id="GO:0030198">
    <property type="term" value="P:extracellular matrix organization"/>
    <property type="evidence" value="ECO:0007669"/>
    <property type="project" value="TreeGrafter"/>
</dbReference>
<keyword evidence="12" id="KW-0863">Zinc-finger</keyword>
<dbReference type="PROSITE" id="PS50900">
    <property type="entry name" value="PLAC"/>
    <property type="match status" value="1"/>
</dbReference>
<evidence type="ECO:0000256" key="18">
    <source>
        <dbReference type="ARBA" id="ARBA00022990"/>
    </source>
</evidence>
<evidence type="ECO:0000256" key="3">
    <source>
        <dbReference type="ARBA" id="ARBA00005234"/>
    </source>
</evidence>
<dbReference type="AlphaFoldDB" id="A0AA41N436"/>
<dbReference type="Pfam" id="PF00104">
    <property type="entry name" value="Hormone_recep"/>
    <property type="match status" value="1"/>
</dbReference>
<keyword evidence="16" id="KW-0862">Zinc</keyword>
<keyword evidence="10" id="KW-0732">Signal</keyword>
<dbReference type="InterPro" id="IPR001723">
    <property type="entry name" value="Nuclear_hrmn_rcpt"/>
</dbReference>
<evidence type="ECO:0000256" key="14">
    <source>
        <dbReference type="ARBA" id="ARBA00022801"/>
    </source>
</evidence>
<dbReference type="PANTHER" id="PTHR13723">
    <property type="entry name" value="ADAMTS A DISINTEGRIN AND METALLOPROTEASE WITH THROMBOSPONDIN MOTIFS PROTEASE"/>
    <property type="match status" value="1"/>
</dbReference>
<dbReference type="Gene3D" id="1.10.565.10">
    <property type="entry name" value="Retinoid X Receptor"/>
    <property type="match status" value="1"/>
</dbReference>
<comment type="subcellular location">
    <subcellularLocation>
        <location evidence="1">Nucleus</location>
    </subcellularLocation>
    <subcellularLocation>
        <location evidence="2">Secreted</location>
        <location evidence="2">Extracellular space</location>
        <location evidence="2">Extracellular matrix</location>
    </subcellularLocation>
</comment>
<dbReference type="GO" id="GO:0008234">
    <property type="term" value="F:cysteine-type peptidase activity"/>
    <property type="evidence" value="ECO:0007669"/>
    <property type="project" value="UniProtKB-KW"/>
</dbReference>
<dbReference type="PROSITE" id="PS00031">
    <property type="entry name" value="NUCLEAR_REC_DBD_1"/>
    <property type="match status" value="1"/>
</dbReference>
<feature type="compositionally biased region" description="Polar residues" evidence="34">
    <location>
        <begin position="1011"/>
        <end position="1024"/>
    </location>
</feature>
<feature type="disulfide bond" evidence="33">
    <location>
        <begin position="655"/>
        <end position="668"/>
    </location>
</feature>
<feature type="compositionally biased region" description="Polar residues" evidence="34">
    <location>
        <begin position="776"/>
        <end position="788"/>
    </location>
</feature>
<keyword evidence="21" id="KW-0804">Transcription</keyword>
<evidence type="ECO:0000259" key="36">
    <source>
        <dbReference type="PROSITE" id="PS50900"/>
    </source>
</evidence>
<evidence type="ECO:0000256" key="23">
    <source>
        <dbReference type="ARBA" id="ARBA00023242"/>
    </source>
</evidence>
<evidence type="ECO:0000256" key="11">
    <source>
        <dbReference type="ARBA" id="ARBA00022737"/>
    </source>
</evidence>
<evidence type="ECO:0000256" key="9">
    <source>
        <dbReference type="ARBA" id="ARBA00022723"/>
    </source>
</evidence>
<dbReference type="GO" id="GO:0031012">
    <property type="term" value="C:extracellular matrix"/>
    <property type="evidence" value="ECO:0007669"/>
    <property type="project" value="TreeGrafter"/>
</dbReference>
<evidence type="ECO:0000256" key="19">
    <source>
        <dbReference type="ARBA" id="ARBA00023015"/>
    </source>
</evidence>
<dbReference type="EMBL" id="JAATJV010386797">
    <property type="protein sequence ID" value="MBZ3883432.1"/>
    <property type="molecule type" value="Genomic_DNA"/>
</dbReference>
<dbReference type="SUPFAM" id="SSF48508">
    <property type="entry name" value="Nuclear receptor ligand-binding domain"/>
    <property type="match status" value="1"/>
</dbReference>
<dbReference type="PROSITE" id="PS50092">
    <property type="entry name" value="TSP1"/>
    <property type="match status" value="4"/>
</dbReference>
<feature type="compositionally biased region" description="Basic and acidic residues" evidence="34">
    <location>
        <begin position="256"/>
        <end position="267"/>
    </location>
</feature>
<evidence type="ECO:0000256" key="24">
    <source>
        <dbReference type="ARBA" id="ARBA00053319"/>
    </source>
</evidence>
<evidence type="ECO:0000256" key="4">
    <source>
        <dbReference type="ARBA" id="ARBA00006421"/>
    </source>
</evidence>
<dbReference type="Pfam" id="PF05986">
    <property type="entry name" value="ADAMTS_spacer1"/>
    <property type="match status" value="1"/>
</dbReference>
<keyword evidence="8" id="KW-0645">Protease</keyword>
<dbReference type="FunFam" id="2.20.100.10:FF:000005">
    <property type="entry name" value="ADAM metallopeptidase with thrombospondin type 1 motif 9"/>
    <property type="match status" value="1"/>
</dbReference>
<keyword evidence="33" id="KW-1015">Disulfide bond</keyword>
<dbReference type="Pfam" id="PF19030">
    <property type="entry name" value="TSP1_ADAMTS"/>
    <property type="match status" value="6"/>
</dbReference>
<dbReference type="FunFam" id="2.20.100.10:FF:000044">
    <property type="entry name" value="Thrombospondin type 1 domain containing 4"/>
    <property type="match status" value="1"/>
</dbReference>
<dbReference type="SUPFAM" id="SSF57716">
    <property type="entry name" value="Glucocorticoid receptor-like (DNA-binding domain)"/>
    <property type="match status" value="1"/>
</dbReference>
<dbReference type="GO" id="GO:0004222">
    <property type="term" value="F:metalloendopeptidase activity"/>
    <property type="evidence" value="ECO:0007669"/>
    <property type="project" value="TreeGrafter"/>
</dbReference>
<dbReference type="GO" id="GO:0003700">
    <property type="term" value="F:DNA-binding transcription factor activity"/>
    <property type="evidence" value="ECO:0007669"/>
    <property type="project" value="InterPro"/>
</dbReference>
<reference evidence="40" key="1">
    <citation type="submission" date="2020-03" db="EMBL/GenBank/DDBJ databases">
        <title>Studies in the Genomics of Life Span.</title>
        <authorList>
            <person name="Glass D."/>
        </authorList>
    </citation>
    <scope>NUCLEOTIDE SEQUENCE</scope>
    <source>
        <strain evidence="40">SUZIE</strain>
        <tissue evidence="40">Muscle</tissue>
    </source>
</reference>
<dbReference type="Gene3D" id="3.40.395.10">
    <property type="entry name" value="Adenoviral Proteinase, Chain A"/>
    <property type="match status" value="1"/>
</dbReference>
<dbReference type="InterPro" id="IPR000884">
    <property type="entry name" value="TSP1_rpt"/>
</dbReference>
<evidence type="ECO:0000256" key="20">
    <source>
        <dbReference type="ARBA" id="ARBA00023125"/>
    </source>
</evidence>
<dbReference type="InterPro" id="IPR036383">
    <property type="entry name" value="TSP1_rpt_sf"/>
</dbReference>
<evidence type="ECO:0000256" key="26">
    <source>
        <dbReference type="ARBA" id="ARBA00071097"/>
    </source>
</evidence>
<accession>A0AA41N436</accession>
<dbReference type="Gene3D" id="2.20.100.10">
    <property type="entry name" value="Thrombospondin type-1 (TSP1) repeat"/>
    <property type="match status" value="6"/>
</dbReference>
<evidence type="ECO:0000256" key="13">
    <source>
        <dbReference type="ARBA" id="ARBA00022786"/>
    </source>
</evidence>